<evidence type="ECO:0000313" key="1">
    <source>
        <dbReference type="EMBL" id="QDU93181.1"/>
    </source>
</evidence>
<reference evidence="1 2" key="1">
    <citation type="submission" date="2019-02" db="EMBL/GenBank/DDBJ databases">
        <title>Deep-cultivation of Planctomycetes and their phenomic and genomic characterization uncovers novel biology.</title>
        <authorList>
            <person name="Wiegand S."/>
            <person name="Jogler M."/>
            <person name="Boedeker C."/>
            <person name="Pinto D."/>
            <person name="Vollmers J."/>
            <person name="Rivas-Marin E."/>
            <person name="Kohn T."/>
            <person name="Peeters S.H."/>
            <person name="Heuer A."/>
            <person name="Rast P."/>
            <person name="Oberbeckmann S."/>
            <person name="Bunk B."/>
            <person name="Jeske O."/>
            <person name="Meyerdierks A."/>
            <person name="Storesund J.E."/>
            <person name="Kallscheuer N."/>
            <person name="Luecker S."/>
            <person name="Lage O.M."/>
            <person name="Pohl T."/>
            <person name="Merkel B.J."/>
            <person name="Hornburger P."/>
            <person name="Mueller R.-W."/>
            <person name="Bruemmer F."/>
            <person name="Labrenz M."/>
            <person name="Spormann A.M."/>
            <person name="Op den Camp H."/>
            <person name="Overmann J."/>
            <person name="Amann R."/>
            <person name="Jetten M.S.M."/>
            <person name="Mascher T."/>
            <person name="Medema M.H."/>
            <person name="Devos D.P."/>
            <person name="Kaster A.-K."/>
            <person name="Ovreas L."/>
            <person name="Rohde M."/>
            <person name="Galperin M.Y."/>
            <person name="Jogler C."/>
        </authorList>
    </citation>
    <scope>NUCLEOTIDE SEQUENCE [LARGE SCALE GENOMIC DNA]</scope>
    <source>
        <strain evidence="1 2">Pla85_3_4</strain>
    </source>
</reference>
<dbReference type="RefSeq" id="WP_145049764.1">
    <property type="nucleotide sequence ID" value="NZ_CP036433.1"/>
</dbReference>
<accession>A0A518DMY2</accession>
<dbReference type="Proteomes" id="UP000317648">
    <property type="component" value="Chromosome"/>
</dbReference>
<dbReference type="KEGG" id="lcre:Pla8534_09600"/>
<dbReference type="EMBL" id="CP036433">
    <property type="protein sequence ID" value="QDU93181.1"/>
    <property type="molecule type" value="Genomic_DNA"/>
</dbReference>
<organism evidence="1 2">
    <name type="scientific">Lignipirellula cremea</name>
    <dbReference type="NCBI Taxonomy" id="2528010"/>
    <lineage>
        <taxon>Bacteria</taxon>
        <taxon>Pseudomonadati</taxon>
        <taxon>Planctomycetota</taxon>
        <taxon>Planctomycetia</taxon>
        <taxon>Pirellulales</taxon>
        <taxon>Pirellulaceae</taxon>
        <taxon>Lignipirellula</taxon>
    </lineage>
</organism>
<keyword evidence="2" id="KW-1185">Reference proteome</keyword>
<sequence length="83" mass="9663">MAKRSTHQQKIIKNYYDNKEAISLQRAQELCTELYLTEGKKRQQNWKQISGHLEKLGVAKTTIDHLIAEDKPELVANLLKKLM</sequence>
<dbReference type="OrthoDB" id="281357at2"/>
<gene>
    <name evidence="1" type="ORF">Pla8534_09600</name>
</gene>
<name>A0A518DMY2_9BACT</name>
<dbReference type="AlphaFoldDB" id="A0A518DMY2"/>
<evidence type="ECO:0000313" key="2">
    <source>
        <dbReference type="Proteomes" id="UP000317648"/>
    </source>
</evidence>
<protein>
    <submittedName>
        <fullName evidence="1">Uncharacterized protein</fullName>
    </submittedName>
</protein>
<proteinExistence type="predicted"/>